<evidence type="ECO:0000256" key="3">
    <source>
        <dbReference type="ARBA" id="ARBA00023163"/>
    </source>
</evidence>
<dbReference type="InterPro" id="IPR050313">
    <property type="entry name" value="Carb_Metab_HTH_regulators"/>
</dbReference>
<gene>
    <name evidence="6" type="ORF">GA0061101_10913</name>
</gene>
<dbReference type="PROSITE" id="PS51000">
    <property type="entry name" value="HTH_DEOR_2"/>
    <property type="match status" value="1"/>
</dbReference>
<dbReference type="Gene3D" id="3.40.50.1360">
    <property type="match status" value="1"/>
</dbReference>
<evidence type="ECO:0000256" key="1">
    <source>
        <dbReference type="ARBA" id="ARBA00022491"/>
    </source>
</evidence>
<dbReference type="PRINTS" id="PR00037">
    <property type="entry name" value="HTHLACR"/>
</dbReference>
<dbReference type="InterPro" id="IPR036390">
    <property type="entry name" value="WH_DNA-bd_sf"/>
</dbReference>
<keyword evidence="1" id="KW-0678">Repressor</keyword>
<name>A0A1C3W872_9HYPH</name>
<dbReference type="AlphaFoldDB" id="A0A1C3W872"/>
<dbReference type="Pfam" id="PF00455">
    <property type="entry name" value="DeoRC"/>
    <property type="match status" value="1"/>
</dbReference>
<dbReference type="GO" id="GO:0003700">
    <property type="term" value="F:DNA-binding transcription factor activity"/>
    <property type="evidence" value="ECO:0007669"/>
    <property type="project" value="InterPro"/>
</dbReference>
<dbReference type="Gene3D" id="1.10.10.10">
    <property type="entry name" value="Winged helix-like DNA-binding domain superfamily/Winged helix DNA-binding domain"/>
    <property type="match status" value="1"/>
</dbReference>
<keyword evidence="2" id="KW-0805">Transcription regulation</keyword>
<feature type="region of interest" description="Disordered" evidence="4">
    <location>
        <begin position="1"/>
        <end position="29"/>
    </location>
</feature>
<dbReference type="PANTHER" id="PTHR30363">
    <property type="entry name" value="HTH-TYPE TRANSCRIPTIONAL REGULATOR SRLR-RELATED"/>
    <property type="match status" value="1"/>
</dbReference>
<dbReference type="Proteomes" id="UP000199205">
    <property type="component" value="Unassembled WGS sequence"/>
</dbReference>
<protein>
    <submittedName>
        <fullName evidence="6">Transcriptional regulator, DeoR family</fullName>
    </submittedName>
</protein>
<proteinExistence type="predicted"/>
<dbReference type="SUPFAM" id="SSF46785">
    <property type="entry name" value="Winged helix' DNA-binding domain"/>
    <property type="match status" value="1"/>
</dbReference>
<dbReference type="SMART" id="SM00420">
    <property type="entry name" value="HTH_DEOR"/>
    <property type="match status" value="1"/>
</dbReference>
<reference evidence="6 7" key="1">
    <citation type="submission" date="2016-08" db="EMBL/GenBank/DDBJ databases">
        <authorList>
            <person name="Seilhamer J.J."/>
        </authorList>
    </citation>
    <scope>NUCLEOTIDE SEQUENCE [LARGE SCALE GENOMIC DNA]</scope>
    <source>
        <strain evidence="6 7">P1-7</strain>
    </source>
</reference>
<dbReference type="RefSeq" id="WP_051964286.1">
    <property type="nucleotide sequence ID" value="NZ_FMAF01000009.1"/>
</dbReference>
<evidence type="ECO:0000256" key="4">
    <source>
        <dbReference type="SAM" id="MobiDB-lite"/>
    </source>
</evidence>
<dbReference type="InterPro" id="IPR037171">
    <property type="entry name" value="NagB/RpiA_transferase-like"/>
</dbReference>
<sequence length="287" mass="30346">MENGRPADIKSDADLEANPGRDGEGRTERVPAALRHARIIASFENNDFVSIASLADELGVSGMTVRRDLDLLGKRGLLERTHGGAVAAGPLAAPTFDEDEPPFEQRMRRQAVEKSSIAAAAAKLVASGESVGLDVGTSILALASALAPRRDLRVFTNNLRVSMLMAEGKSTVYILGGQVRVPEYSVIGPQAVEGLKSHFLDKVFIGVSGVDANGFYDYSPEDTEVKRAFIASAGSVIVLCDSSKFGRRALSRIVPLEKVSVLVTDAAPPADLAAALNQHGVRIIVAA</sequence>
<dbReference type="InterPro" id="IPR001034">
    <property type="entry name" value="DeoR_HTH"/>
</dbReference>
<evidence type="ECO:0000313" key="6">
    <source>
        <dbReference type="EMBL" id="SCB36081.1"/>
    </source>
</evidence>
<dbReference type="SMART" id="SM01134">
    <property type="entry name" value="DeoRC"/>
    <property type="match status" value="1"/>
</dbReference>
<organism evidence="6 7">
    <name type="scientific">Rhizobium lusitanum</name>
    <dbReference type="NCBI Taxonomy" id="293958"/>
    <lineage>
        <taxon>Bacteria</taxon>
        <taxon>Pseudomonadati</taxon>
        <taxon>Pseudomonadota</taxon>
        <taxon>Alphaproteobacteria</taxon>
        <taxon>Hyphomicrobiales</taxon>
        <taxon>Rhizobiaceae</taxon>
        <taxon>Rhizobium/Agrobacterium group</taxon>
        <taxon>Rhizobium</taxon>
    </lineage>
</organism>
<evidence type="ECO:0000256" key="2">
    <source>
        <dbReference type="ARBA" id="ARBA00023015"/>
    </source>
</evidence>
<dbReference type="Pfam" id="PF08220">
    <property type="entry name" value="HTH_DeoR"/>
    <property type="match status" value="1"/>
</dbReference>
<evidence type="ECO:0000313" key="7">
    <source>
        <dbReference type="Proteomes" id="UP000199205"/>
    </source>
</evidence>
<feature type="domain" description="HTH deoR-type" evidence="5">
    <location>
        <begin position="32"/>
        <end position="87"/>
    </location>
</feature>
<dbReference type="InterPro" id="IPR014036">
    <property type="entry name" value="DeoR-like_C"/>
</dbReference>
<evidence type="ECO:0000259" key="5">
    <source>
        <dbReference type="PROSITE" id="PS51000"/>
    </source>
</evidence>
<dbReference type="SUPFAM" id="SSF100950">
    <property type="entry name" value="NagB/RpiA/CoA transferase-like"/>
    <property type="match status" value="1"/>
</dbReference>
<dbReference type="OrthoDB" id="31600at2"/>
<dbReference type="EMBL" id="FMAF01000009">
    <property type="protein sequence ID" value="SCB36081.1"/>
    <property type="molecule type" value="Genomic_DNA"/>
</dbReference>
<dbReference type="PANTHER" id="PTHR30363:SF4">
    <property type="entry name" value="GLYCEROL-3-PHOSPHATE REGULON REPRESSOR"/>
    <property type="match status" value="1"/>
</dbReference>
<keyword evidence="3" id="KW-0804">Transcription</keyword>
<accession>A0A1C3W872</accession>
<dbReference type="InterPro" id="IPR036388">
    <property type="entry name" value="WH-like_DNA-bd_sf"/>
</dbReference>